<dbReference type="PANTHER" id="PTHR23151">
    <property type="entry name" value="DIHYDROLIPOAMIDE ACETYL/SUCCINYL-TRANSFERASE-RELATED"/>
    <property type="match status" value="1"/>
</dbReference>
<dbReference type="PANTHER" id="PTHR23151:SF90">
    <property type="entry name" value="DIHYDROLIPOYLLYSINE-RESIDUE ACETYLTRANSFERASE COMPONENT OF PYRUVATE DEHYDROGENASE COMPLEX, MITOCHONDRIAL-RELATED"/>
    <property type="match status" value="1"/>
</dbReference>
<dbReference type="GO" id="GO:0004742">
    <property type="term" value="F:dihydrolipoyllysine-residue acetyltransferase activity"/>
    <property type="evidence" value="ECO:0007669"/>
    <property type="project" value="TreeGrafter"/>
</dbReference>
<dbReference type="EMBL" id="AGNL01018435">
    <property type="protein sequence ID" value="EJK63098.1"/>
    <property type="molecule type" value="Genomic_DNA"/>
</dbReference>
<name>K0SAD3_THAOC</name>
<keyword evidence="6" id="KW-1185">Reference proteome</keyword>
<evidence type="ECO:0000259" key="4">
    <source>
        <dbReference type="PROSITE" id="PS50968"/>
    </source>
</evidence>
<dbReference type="Proteomes" id="UP000266841">
    <property type="component" value="Unassembled WGS sequence"/>
</dbReference>
<dbReference type="InterPro" id="IPR000089">
    <property type="entry name" value="Biotin_lipoyl"/>
</dbReference>
<accession>K0SAD3</accession>
<feature type="domain" description="Lipoyl-binding" evidence="4">
    <location>
        <begin position="76"/>
        <end position="153"/>
    </location>
</feature>
<evidence type="ECO:0000256" key="1">
    <source>
        <dbReference type="ARBA" id="ARBA00022823"/>
    </source>
</evidence>
<feature type="compositionally biased region" description="Low complexity" evidence="3">
    <location>
        <begin position="318"/>
        <end position="328"/>
    </location>
</feature>
<dbReference type="GO" id="GO:0006086">
    <property type="term" value="P:pyruvate decarboxylation to acetyl-CoA"/>
    <property type="evidence" value="ECO:0007669"/>
    <property type="project" value="InterPro"/>
</dbReference>
<evidence type="ECO:0000313" key="6">
    <source>
        <dbReference type="Proteomes" id="UP000266841"/>
    </source>
</evidence>
<dbReference type="OMA" id="KIYCGNG"/>
<dbReference type="GO" id="GO:0045254">
    <property type="term" value="C:pyruvate dehydrogenase complex"/>
    <property type="evidence" value="ECO:0007669"/>
    <property type="project" value="InterPro"/>
</dbReference>
<dbReference type="PROSITE" id="PS50968">
    <property type="entry name" value="BIOTINYL_LIPOYL"/>
    <property type="match status" value="2"/>
</dbReference>
<feature type="domain" description="Lipoyl-binding" evidence="4">
    <location>
        <begin position="200"/>
        <end position="277"/>
    </location>
</feature>
<dbReference type="InterPro" id="IPR011053">
    <property type="entry name" value="Single_hybrid_motif"/>
</dbReference>
<dbReference type="InterPro" id="IPR003016">
    <property type="entry name" value="2-oxoA_DH_lipoyl-BS"/>
</dbReference>
<dbReference type="Gene3D" id="2.40.50.100">
    <property type="match status" value="2"/>
</dbReference>
<dbReference type="InterPro" id="IPR045257">
    <property type="entry name" value="E2/Pdx1"/>
</dbReference>
<sequence>MIGASARRIVLTTLRHRTSFPSRSVSVASLVPVQQSQLGTPDNSRCGHGRSRMVSINRVASRQITRYFSADDLPYHLVVGMPALSPTMESGSIEKWNVAEGDSFSAGDSLAVIETDKATIDFEAQDDGVVAKLLVSAGDGDIDVGLPIMVTVEEEDDVAAFADFAPDSSGGSGEAAPASAETPIAPPAAATTPAEDLPYHLVVGMPALSPTMDAGTISSWNVKEGDSISAGDSIAVIETDKASIDFEAQDDAVIAKLLVEAGSGEVAVGVPIMVTVEEESDVAAFQDFVPGNEDSGSSDPVEAEAPTPAAAAEEKTPEPAAATAPTPQPLAPTLAAQVIEPPSAPTAPVGAFFLSGSSWGNLAAVKSPLAKALADKQTEYTAKYGSTGHVPVV</sequence>
<reference evidence="5 6" key="1">
    <citation type="journal article" date="2012" name="Genome Biol.">
        <title>Genome and low-iron response of an oceanic diatom adapted to chronic iron limitation.</title>
        <authorList>
            <person name="Lommer M."/>
            <person name="Specht M."/>
            <person name="Roy A.S."/>
            <person name="Kraemer L."/>
            <person name="Andreson R."/>
            <person name="Gutowska M.A."/>
            <person name="Wolf J."/>
            <person name="Bergner S.V."/>
            <person name="Schilhabel M.B."/>
            <person name="Klostermeier U.C."/>
            <person name="Beiko R.G."/>
            <person name="Rosenstiel P."/>
            <person name="Hippler M."/>
            <person name="Laroche J."/>
        </authorList>
    </citation>
    <scope>NUCLEOTIDE SEQUENCE [LARGE SCALE GENOMIC DNA]</scope>
    <source>
        <strain evidence="5 6">CCMP1005</strain>
    </source>
</reference>
<dbReference type="SUPFAM" id="SSF51230">
    <property type="entry name" value="Single hybrid motif"/>
    <property type="match status" value="2"/>
</dbReference>
<dbReference type="FunFam" id="2.40.50.100:FF:000010">
    <property type="entry name" value="Acetyltransferase component of pyruvate dehydrogenase complex"/>
    <property type="match status" value="2"/>
</dbReference>
<protein>
    <recommendedName>
        <fullName evidence="4">Lipoyl-binding domain-containing protein</fullName>
    </recommendedName>
</protein>
<proteinExistence type="predicted"/>
<dbReference type="Pfam" id="PF00364">
    <property type="entry name" value="Biotin_lipoyl"/>
    <property type="match status" value="2"/>
</dbReference>
<keyword evidence="2" id="KW-0809">Transit peptide</keyword>
<evidence type="ECO:0000313" key="5">
    <source>
        <dbReference type="EMBL" id="EJK63098.1"/>
    </source>
</evidence>
<feature type="region of interest" description="Disordered" evidence="3">
    <location>
        <begin position="163"/>
        <end position="191"/>
    </location>
</feature>
<evidence type="ECO:0000256" key="3">
    <source>
        <dbReference type="SAM" id="MobiDB-lite"/>
    </source>
</evidence>
<gene>
    <name evidence="5" type="ORF">THAOC_16267</name>
</gene>
<keyword evidence="1" id="KW-0450">Lipoyl</keyword>
<dbReference type="AlphaFoldDB" id="K0SAD3"/>
<dbReference type="OrthoDB" id="537444at2759"/>
<dbReference type="eggNOG" id="KOG0557">
    <property type="taxonomic scope" value="Eukaryota"/>
</dbReference>
<dbReference type="PROSITE" id="PS00189">
    <property type="entry name" value="LIPOYL"/>
    <property type="match status" value="1"/>
</dbReference>
<feature type="region of interest" description="Disordered" evidence="3">
    <location>
        <begin position="288"/>
        <end position="328"/>
    </location>
</feature>
<dbReference type="CDD" id="cd06849">
    <property type="entry name" value="lipoyl_domain"/>
    <property type="match status" value="2"/>
</dbReference>
<evidence type="ECO:0000256" key="2">
    <source>
        <dbReference type="ARBA" id="ARBA00022946"/>
    </source>
</evidence>
<organism evidence="5 6">
    <name type="scientific">Thalassiosira oceanica</name>
    <name type="common">Marine diatom</name>
    <dbReference type="NCBI Taxonomy" id="159749"/>
    <lineage>
        <taxon>Eukaryota</taxon>
        <taxon>Sar</taxon>
        <taxon>Stramenopiles</taxon>
        <taxon>Ochrophyta</taxon>
        <taxon>Bacillariophyta</taxon>
        <taxon>Coscinodiscophyceae</taxon>
        <taxon>Thalassiosirophycidae</taxon>
        <taxon>Thalassiosirales</taxon>
        <taxon>Thalassiosiraceae</taxon>
        <taxon>Thalassiosira</taxon>
    </lineage>
</organism>
<comment type="caution">
    <text evidence="5">The sequence shown here is derived from an EMBL/GenBank/DDBJ whole genome shotgun (WGS) entry which is preliminary data.</text>
</comment>